<dbReference type="EMBL" id="PGOL01001118">
    <property type="protein sequence ID" value="PKI60722.1"/>
    <property type="molecule type" value="Genomic_DNA"/>
</dbReference>
<accession>A0A2I0JWT0</accession>
<sequence>MASPKAAKKKKQQQKHVVDFKETHDITGQEAQGFGWIKGPVGPLGREVAVGIPWCNRPLESLPPRFRTFLVVLTFYTTSGTTRKRVGEVALRVARLGWKLRVEGPERWQPRQLGENGVGTLAPTTARCKIGLVELIKDGSRRLWVVSNMPSPKQTRNSERKFGKNPKNPVKMEWVERWLCTVDRLSDHDHLSTGKSEGYEGPFERDGTIRQGRGVKWHT</sequence>
<gene>
    <name evidence="2" type="ORF">CRG98_018883</name>
</gene>
<evidence type="ECO:0000256" key="1">
    <source>
        <dbReference type="SAM" id="MobiDB-lite"/>
    </source>
</evidence>
<name>A0A2I0JWT0_PUNGR</name>
<dbReference type="Proteomes" id="UP000233551">
    <property type="component" value="Unassembled WGS sequence"/>
</dbReference>
<dbReference type="AlphaFoldDB" id="A0A2I0JWT0"/>
<evidence type="ECO:0000313" key="2">
    <source>
        <dbReference type="EMBL" id="PKI60722.1"/>
    </source>
</evidence>
<feature type="region of interest" description="Disordered" evidence="1">
    <location>
        <begin position="190"/>
        <end position="219"/>
    </location>
</feature>
<protein>
    <submittedName>
        <fullName evidence="2">Uncharacterized protein</fullName>
    </submittedName>
</protein>
<evidence type="ECO:0000313" key="3">
    <source>
        <dbReference type="Proteomes" id="UP000233551"/>
    </source>
</evidence>
<comment type="caution">
    <text evidence="2">The sequence shown here is derived from an EMBL/GenBank/DDBJ whole genome shotgun (WGS) entry which is preliminary data.</text>
</comment>
<organism evidence="2 3">
    <name type="scientific">Punica granatum</name>
    <name type="common">Pomegranate</name>
    <dbReference type="NCBI Taxonomy" id="22663"/>
    <lineage>
        <taxon>Eukaryota</taxon>
        <taxon>Viridiplantae</taxon>
        <taxon>Streptophyta</taxon>
        <taxon>Embryophyta</taxon>
        <taxon>Tracheophyta</taxon>
        <taxon>Spermatophyta</taxon>
        <taxon>Magnoliopsida</taxon>
        <taxon>eudicotyledons</taxon>
        <taxon>Gunneridae</taxon>
        <taxon>Pentapetalae</taxon>
        <taxon>rosids</taxon>
        <taxon>malvids</taxon>
        <taxon>Myrtales</taxon>
        <taxon>Lythraceae</taxon>
        <taxon>Punica</taxon>
    </lineage>
</organism>
<proteinExistence type="predicted"/>
<keyword evidence="3" id="KW-1185">Reference proteome</keyword>
<reference evidence="2 3" key="1">
    <citation type="submission" date="2017-11" db="EMBL/GenBank/DDBJ databases">
        <title>De-novo sequencing of pomegranate (Punica granatum L.) genome.</title>
        <authorList>
            <person name="Akparov Z."/>
            <person name="Amiraslanov A."/>
            <person name="Hajiyeva S."/>
            <person name="Abbasov M."/>
            <person name="Kaur K."/>
            <person name="Hamwieh A."/>
            <person name="Solovyev V."/>
            <person name="Salamov A."/>
            <person name="Braich B."/>
            <person name="Kosarev P."/>
            <person name="Mahmoud A."/>
            <person name="Hajiyev E."/>
            <person name="Babayeva S."/>
            <person name="Izzatullayeva V."/>
            <person name="Mammadov A."/>
            <person name="Mammadov A."/>
            <person name="Sharifova S."/>
            <person name="Ojaghi J."/>
            <person name="Eynullazada K."/>
            <person name="Bayramov B."/>
            <person name="Abdulazimova A."/>
            <person name="Shahmuradov I."/>
        </authorList>
    </citation>
    <scope>NUCLEOTIDE SEQUENCE [LARGE SCALE GENOMIC DNA]</scope>
    <source>
        <strain evidence="3">cv. AG2017</strain>
        <tissue evidence="2">Leaf</tissue>
    </source>
</reference>